<dbReference type="InterPro" id="IPR003439">
    <property type="entry name" value="ABC_transporter-like_ATP-bd"/>
</dbReference>
<proteinExistence type="predicted"/>
<feature type="compositionally biased region" description="Low complexity" evidence="8">
    <location>
        <begin position="2176"/>
        <end position="2187"/>
    </location>
</feature>
<dbReference type="GeneID" id="5727744"/>
<dbReference type="Gene3D" id="3.40.50.300">
    <property type="entry name" value="P-loop containing nucleotide triphosphate hydrolases"/>
    <property type="match status" value="1"/>
</dbReference>
<dbReference type="Gramene" id="PNW83232">
    <property type="protein sequence ID" value="PNW83232"/>
    <property type="gene ID" value="CHLRE_05g234400v5"/>
</dbReference>
<reference evidence="11 12" key="1">
    <citation type="journal article" date="2007" name="Science">
        <title>The Chlamydomonas genome reveals the evolution of key animal and plant functions.</title>
        <authorList>
            <person name="Merchant S.S."/>
            <person name="Prochnik S.E."/>
            <person name="Vallon O."/>
            <person name="Harris E.H."/>
            <person name="Karpowicz S.J."/>
            <person name="Witman G.B."/>
            <person name="Terry A."/>
            <person name="Salamov A."/>
            <person name="Fritz-Laylin L.K."/>
            <person name="Marechal-Drouard L."/>
            <person name="Marshall W.F."/>
            <person name="Qu L.H."/>
            <person name="Nelson D.R."/>
            <person name="Sanderfoot A.A."/>
            <person name="Spalding M.H."/>
            <person name="Kapitonov V.V."/>
            <person name="Ren Q."/>
            <person name="Ferris P."/>
            <person name="Lindquist E."/>
            <person name="Shapiro H."/>
            <person name="Lucas S.M."/>
            <person name="Grimwood J."/>
            <person name="Schmutz J."/>
            <person name="Cardol P."/>
            <person name="Cerutti H."/>
            <person name="Chanfreau G."/>
            <person name="Chen C.L."/>
            <person name="Cognat V."/>
            <person name="Croft M.T."/>
            <person name="Dent R."/>
            <person name="Dutcher S."/>
            <person name="Fernandez E."/>
            <person name="Fukuzawa H."/>
            <person name="Gonzalez-Ballester D."/>
            <person name="Gonzalez-Halphen D."/>
            <person name="Hallmann A."/>
            <person name="Hanikenne M."/>
            <person name="Hippler M."/>
            <person name="Inwood W."/>
            <person name="Jabbari K."/>
            <person name="Kalanon M."/>
            <person name="Kuras R."/>
            <person name="Lefebvre P.A."/>
            <person name="Lemaire S.D."/>
            <person name="Lobanov A.V."/>
            <person name="Lohr M."/>
            <person name="Manuell A."/>
            <person name="Meier I."/>
            <person name="Mets L."/>
            <person name="Mittag M."/>
            <person name="Mittelmeier T."/>
            <person name="Moroney J.V."/>
            <person name="Moseley J."/>
            <person name="Napoli C."/>
            <person name="Nedelcu A.M."/>
            <person name="Niyogi K."/>
            <person name="Novoselov S.V."/>
            <person name="Paulsen I.T."/>
            <person name="Pazour G."/>
            <person name="Purton S."/>
            <person name="Ral J.P."/>
            <person name="Riano-Pachon D.M."/>
            <person name="Riekhof W."/>
            <person name="Rymarquis L."/>
            <person name="Schroda M."/>
            <person name="Stern D."/>
            <person name="Umen J."/>
            <person name="Willows R."/>
            <person name="Wilson N."/>
            <person name="Zimmer S.L."/>
            <person name="Allmer J."/>
            <person name="Balk J."/>
            <person name="Bisova K."/>
            <person name="Chen C.J."/>
            <person name="Elias M."/>
            <person name="Gendler K."/>
            <person name="Hauser C."/>
            <person name="Lamb M.R."/>
            <person name="Ledford H."/>
            <person name="Long J.C."/>
            <person name="Minagawa J."/>
            <person name="Page M.D."/>
            <person name="Pan J."/>
            <person name="Pootakham W."/>
            <person name="Roje S."/>
            <person name="Rose A."/>
            <person name="Stahlberg E."/>
            <person name="Terauchi A.M."/>
            <person name="Yang P."/>
            <person name="Ball S."/>
            <person name="Bowler C."/>
            <person name="Dieckmann C.L."/>
            <person name="Gladyshev V.N."/>
            <person name="Green P."/>
            <person name="Jorgensen R."/>
            <person name="Mayfield S."/>
            <person name="Mueller-Roeber B."/>
            <person name="Rajamani S."/>
            <person name="Sayre R.T."/>
            <person name="Brokstein P."/>
            <person name="Dubchak I."/>
            <person name="Goodstein D."/>
            <person name="Hornick L."/>
            <person name="Huang Y.W."/>
            <person name="Jhaveri J."/>
            <person name="Luo Y."/>
            <person name="Martinez D."/>
            <person name="Ngau W.C."/>
            <person name="Otillar B."/>
            <person name="Poliakov A."/>
            <person name="Porter A."/>
            <person name="Szajkowski L."/>
            <person name="Werner G."/>
            <person name="Zhou K."/>
            <person name="Grigoriev I.V."/>
            <person name="Rokhsar D.S."/>
            <person name="Grossman A.R."/>
        </authorList>
    </citation>
    <scope>NUCLEOTIDE SEQUENCE [LARGE SCALE GENOMIC DNA]</scope>
    <source>
        <strain evidence="12">CC-503</strain>
    </source>
</reference>
<feature type="transmembrane region" description="Helical" evidence="9">
    <location>
        <begin position="2352"/>
        <end position="2373"/>
    </location>
</feature>
<feature type="region of interest" description="Disordered" evidence="8">
    <location>
        <begin position="667"/>
        <end position="701"/>
    </location>
</feature>
<feature type="compositionally biased region" description="Low complexity" evidence="8">
    <location>
        <begin position="676"/>
        <end position="689"/>
    </location>
</feature>
<dbReference type="GO" id="GO:0016020">
    <property type="term" value="C:membrane"/>
    <property type="evidence" value="ECO:0000318"/>
    <property type="project" value="GO_Central"/>
</dbReference>
<dbReference type="PaxDb" id="3055-EDO97133"/>
<dbReference type="PANTHER" id="PTHR48041:SF91">
    <property type="entry name" value="ABC TRANSPORTER G FAMILY MEMBER 28"/>
    <property type="match status" value="1"/>
</dbReference>
<feature type="compositionally biased region" description="Polar residues" evidence="8">
    <location>
        <begin position="2534"/>
        <end position="2557"/>
    </location>
</feature>
<evidence type="ECO:0000256" key="6">
    <source>
        <dbReference type="ARBA" id="ARBA00022989"/>
    </source>
</evidence>
<keyword evidence="5" id="KW-0067">ATP-binding</keyword>
<dbReference type="InParanoid" id="A0A2K3DRQ7"/>
<feature type="region of interest" description="Disordered" evidence="8">
    <location>
        <begin position="2634"/>
        <end position="2687"/>
    </location>
</feature>
<dbReference type="RefSeq" id="XP_042924522.1">
    <property type="nucleotide sequence ID" value="XM_043062199.1"/>
</dbReference>
<feature type="region of interest" description="Disordered" evidence="8">
    <location>
        <begin position="2579"/>
        <end position="2610"/>
    </location>
</feature>
<feature type="transmembrane region" description="Helical" evidence="9">
    <location>
        <begin position="2469"/>
        <end position="2492"/>
    </location>
</feature>
<dbReference type="ExpressionAtlas" id="A0A2K3DRQ7">
    <property type="expression patterns" value="baseline"/>
</dbReference>
<evidence type="ECO:0000256" key="2">
    <source>
        <dbReference type="ARBA" id="ARBA00022448"/>
    </source>
</evidence>
<dbReference type="PROSITE" id="PS00211">
    <property type="entry name" value="ABC_TRANSPORTER_1"/>
    <property type="match status" value="1"/>
</dbReference>
<keyword evidence="3 9" id="KW-0812">Transmembrane</keyword>
<feature type="compositionally biased region" description="Basic and acidic residues" evidence="8">
    <location>
        <begin position="1492"/>
        <end position="1503"/>
    </location>
</feature>
<feature type="region of interest" description="Disordered" evidence="8">
    <location>
        <begin position="1444"/>
        <end position="1616"/>
    </location>
</feature>
<feature type="region of interest" description="Disordered" evidence="8">
    <location>
        <begin position="1984"/>
        <end position="2062"/>
    </location>
</feature>
<feature type="transmembrane region" description="Helical" evidence="9">
    <location>
        <begin position="2218"/>
        <end position="2238"/>
    </location>
</feature>
<organism evidence="11 12">
    <name type="scientific">Chlamydomonas reinhardtii</name>
    <name type="common">Chlamydomonas smithii</name>
    <dbReference type="NCBI Taxonomy" id="3055"/>
    <lineage>
        <taxon>Eukaryota</taxon>
        <taxon>Viridiplantae</taxon>
        <taxon>Chlorophyta</taxon>
        <taxon>core chlorophytes</taxon>
        <taxon>Chlorophyceae</taxon>
        <taxon>CS clade</taxon>
        <taxon>Chlamydomonadales</taxon>
        <taxon>Chlamydomonadaceae</taxon>
        <taxon>Chlamydomonas</taxon>
    </lineage>
</organism>
<dbReference type="InterPro" id="IPR017871">
    <property type="entry name" value="ABC_transporter-like_CS"/>
</dbReference>
<dbReference type="SUPFAM" id="SSF52540">
    <property type="entry name" value="P-loop containing nucleoside triphosphate hydrolases"/>
    <property type="match status" value="1"/>
</dbReference>
<keyword evidence="6 9" id="KW-1133">Transmembrane helix</keyword>
<dbReference type="GO" id="GO:0016887">
    <property type="term" value="F:ATP hydrolysis activity"/>
    <property type="evidence" value="ECO:0007669"/>
    <property type="project" value="InterPro"/>
</dbReference>
<evidence type="ECO:0000256" key="4">
    <source>
        <dbReference type="ARBA" id="ARBA00022741"/>
    </source>
</evidence>
<feature type="compositionally biased region" description="Low complexity" evidence="8">
    <location>
        <begin position="900"/>
        <end position="927"/>
    </location>
</feature>
<feature type="compositionally biased region" description="Gly residues" evidence="8">
    <location>
        <begin position="2634"/>
        <end position="2644"/>
    </location>
</feature>
<dbReference type="FunCoup" id="A0A2K3DRQ7">
    <property type="interactions" value="12"/>
</dbReference>
<dbReference type="InterPro" id="IPR043926">
    <property type="entry name" value="ABCG_dom"/>
</dbReference>
<protein>
    <recommendedName>
        <fullName evidence="10">ABC transporter domain-containing protein</fullName>
    </recommendedName>
</protein>
<dbReference type="GO" id="GO:0005524">
    <property type="term" value="F:ATP binding"/>
    <property type="evidence" value="ECO:0007669"/>
    <property type="project" value="UniProtKB-KW"/>
</dbReference>
<feature type="region of interest" description="Disordered" evidence="8">
    <location>
        <begin position="900"/>
        <end position="948"/>
    </location>
</feature>
<name>A0A2K3DRQ7_CHLRE</name>
<feature type="domain" description="ABC transporter" evidence="10">
    <location>
        <begin position="535"/>
        <end position="831"/>
    </location>
</feature>
<evidence type="ECO:0000256" key="9">
    <source>
        <dbReference type="SAM" id="Phobius"/>
    </source>
</evidence>
<evidence type="ECO:0000256" key="7">
    <source>
        <dbReference type="ARBA" id="ARBA00023136"/>
    </source>
</evidence>
<dbReference type="Proteomes" id="UP000006906">
    <property type="component" value="Chromosome 5"/>
</dbReference>
<feature type="region of interest" description="Disordered" evidence="8">
    <location>
        <begin position="1382"/>
        <end position="1409"/>
    </location>
</feature>
<dbReference type="Pfam" id="PF19055">
    <property type="entry name" value="ABC2_membrane_7"/>
    <property type="match status" value="2"/>
</dbReference>
<feature type="region of interest" description="Disordered" evidence="8">
    <location>
        <begin position="2527"/>
        <end position="2557"/>
    </location>
</feature>
<evidence type="ECO:0000313" key="11">
    <source>
        <dbReference type="EMBL" id="PNW83232.1"/>
    </source>
</evidence>
<dbReference type="SMART" id="SM00382">
    <property type="entry name" value="AAA"/>
    <property type="match status" value="1"/>
</dbReference>
<keyword evidence="7 9" id="KW-0472">Membrane</keyword>
<evidence type="ECO:0000256" key="5">
    <source>
        <dbReference type="ARBA" id="ARBA00022840"/>
    </source>
</evidence>
<gene>
    <name evidence="11" type="ORF">CHLRE_05g234400v5</name>
</gene>
<feature type="compositionally biased region" description="Low complexity" evidence="8">
    <location>
        <begin position="1989"/>
        <end position="1998"/>
    </location>
</feature>
<dbReference type="PROSITE" id="PS50893">
    <property type="entry name" value="ABC_TRANSPORTER_2"/>
    <property type="match status" value="1"/>
</dbReference>
<dbReference type="Pfam" id="PF00005">
    <property type="entry name" value="ABC_tran"/>
    <property type="match status" value="1"/>
</dbReference>
<feature type="compositionally biased region" description="Basic residues" evidence="8">
    <location>
        <begin position="2678"/>
        <end position="2687"/>
    </location>
</feature>
<dbReference type="KEGG" id="cre:CHLRE_05g234400v5"/>
<evidence type="ECO:0000256" key="8">
    <source>
        <dbReference type="SAM" id="MobiDB-lite"/>
    </source>
</evidence>
<dbReference type="PANTHER" id="PTHR48041">
    <property type="entry name" value="ABC TRANSPORTER G FAMILY MEMBER 28"/>
    <property type="match status" value="1"/>
</dbReference>
<dbReference type="GO" id="GO:0140359">
    <property type="term" value="F:ABC-type transporter activity"/>
    <property type="evidence" value="ECO:0007669"/>
    <property type="project" value="InterPro"/>
</dbReference>
<feature type="compositionally biased region" description="Polar residues" evidence="8">
    <location>
        <begin position="1481"/>
        <end position="1491"/>
    </location>
</feature>
<keyword evidence="2" id="KW-0813">Transport</keyword>
<evidence type="ECO:0000259" key="10">
    <source>
        <dbReference type="PROSITE" id="PS50893"/>
    </source>
</evidence>
<evidence type="ECO:0000256" key="1">
    <source>
        <dbReference type="ARBA" id="ARBA00004141"/>
    </source>
</evidence>
<feature type="compositionally biased region" description="Low complexity" evidence="8">
    <location>
        <begin position="1720"/>
        <end position="1730"/>
    </location>
</feature>
<dbReference type="GO" id="GO:0055085">
    <property type="term" value="P:transmembrane transport"/>
    <property type="evidence" value="ECO:0000318"/>
    <property type="project" value="GO_Central"/>
</dbReference>
<dbReference type="InterPro" id="IPR027417">
    <property type="entry name" value="P-loop_NTPase"/>
</dbReference>
<comment type="subcellular location">
    <subcellularLocation>
        <location evidence="1">Membrane</location>
        <topology evidence="1">Multi-pass membrane protein</topology>
    </subcellularLocation>
</comment>
<feature type="compositionally biased region" description="Polar residues" evidence="8">
    <location>
        <begin position="1576"/>
        <end position="1612"/>
    </location>
</feature>
<dbReference type="GO" id="GO:0042626">
    <property type="term" value="F:ATPase-coupled transmembrane transporter activity"/>
    <property type="evidence" value="ECO:0000318"/>
    <property type="project" value="GO_Central"/>
</dbReference>
<evidence type="ECO:0000313" key="12">
    <source>
        <dbReference type="Proteomes" id="UP000006906"/>
    </source>
</evidence>
<feature type="compositionally biased region" description="Polar residues" evidence="8">
    <location>
        <begin position="1508"/>
        <end position="1521"/>
    </location>
</feature>
<accession>A0A2K3DRQ7</accession>
<evidence type="ECO:0000256" key="3">
    <source>
        <dbReference type="ARBA" id="ARBA00022692"/>
    </source>
</evidence>
<dbReference type="InterPro" id="IPR050352">
    <property type="entry name" value="ABCG_transporters"/>
</dbReference>
<sequence length="2687" mass="274375">MACCQVKANDARCITQNDCSASQFCSHPPLSRLPGTCEACWKCCLFPRVFGTAACSRCRCSLSNTCYSDGECGAAEFCAVLTSRRDLPTCRSCAFCRNDTQSWRGSCAAACPSGALAANEVAGDAAGHYLFSAFSLAGDDAARQVMAVEDSGLVTITELGLKSWLTRYGLPDEMVGVIMGGLPHLHADPAAEAAAAAAAVAGTSAADPGQHGDRVALAAFATRLSAVAPARDALCPQPPAGGGATGMDPASPPAVRVSKGCPCNTTAGAVSFRCAAGLRCSPKAWLSVPGDLVSMGIASLLKARCVACEPGTYCPEGTYVVAENDPTAMAALDCPEGSYCASPSERSPCAAGTFCPARSTAPTTCEYADLLLKPAALGSSAALAVKRQRDVVMRLRDDREPLRGNYCPNQSALPNLRCKPGFFCPNTTLQLPCPAGHFCRSESVEPVVCPPLSICLDVASSPRVWPAATAALAGLAVATLLAAGLAACMDRSRQCARSDTEQDRRSRGERALREVVAYFHRRRASPALGWFTSAVEPHDLTMEGLQWRLPGPSGRTVLHGVTGRFLAGHMSAILGPSGCGKTSLLALLAGRQGGGSGCTSGCLLLNGHEVDDPRALQRVTGFVPQDDVLCSDLTVRENLEYSAALRLPRGRMSGILLRMSRLALAASGGGSGESGQGSSTRGGSDRQSGLRPPTPGSSAERRAVVDAVLDMMALKGLQHDRVGSVEARGISGGQRKRVNIGLEVVARPALLFLDEPTSGLDASCCSDVLRSLSDLAATGVNVVAVVHQPRYSTFELFDEVHLLSGSGRTVYHGPPHAVVPYFASMLGYTFPPHENVADTLLDIVAGKRYSEECTAAELPERWEAEGEDWAAQLPRYPGHGATASNGGFGDRAIAGVAAQQQQQQQQRRAMRRVIQSAGGAVGSGHAAQRADGGSGAGELPDPVSNSESDYDADMVAELADRVGSLAGAPGAGIGVRAGSIPEPGGREAGAVKQPQLTQEVKEIIEAEYDRLLRAAAAAAAAATSATDRHTRGGGLSAKSSGAVHGVVHGAAGVVAAAAAKLASRHSLRPRAASEGSAPAAGGTSAEVAATANVTGCVVNEQKALAPEGLNWSQLLQLFAALGQDGPDAEALVREIVWHAMEFPTTVPTPSGVSSGAYSQTHSSWAAVTPGGRPVAAHSSGGPGLSAPRASQAGPTSHPSAPHMPLMPGTFGPVLVRKQQLIRALQWVADGRMSAPDHPRQLPAAAMGVAAATGLMTNPLASVASNTLEAVMSVVKLPVRALMRAASTMRQRNSLMGGGRPSDGSRLASALNSAAVPSGALSGAYSSALPGVQSTALPGGAAAGAPHSGPLGAPRPSNRLLAPVSGLLTALGFGQDNRRMHSKSIIGTGLPPLPPPQHQSLAPGRDTTAAVGAAAGISPPNMAPPPPSAGSPQLRLTAHLSVGASGQLPPLLTAHNSTRGTEKRQSDDGGGSLSQIPEAYGATTTARLPSRTSDGHCRLRRADSARAVNGSSNAPDSCTSPRSPAHTGAGFGSEQKGSSSTGPGSAAPPSPAHRPFSPATARSPPPMRGCAAGAYTSHHSAFSSMPGTPLSMLSSRTAPGNSASPSMRPNGTADSGLRLGLAATSDADVLASPATPFGNASAQVLAAFGASPSVGTPFGRASAVAAALAAAGSGVGLSASAPGTPAVERVAAMAGPPLPTPAIAAGPYPPMVPRAGPGGRPPSAAAAQQGALPNGVNDGAASVATAPAVVPGTGAMGRLIFMPPPPPPMLAPESPRSQFQPSRMSVDIAATAAQPPMQQNLEAVVAKAARVAARSASSAIAQAQAGIGARDDDDDGVELGNEFKTAPHLADVVPGERLGNDTARLERARSRSLCVSPVKAAANGTVSSPGGALHPAAAAVKASKSPHPTFDDDMQPASTHADELNQYFMASAGGLARTGSGSFYMSPASSLGAPVPASNGMGEPLLGPRFSASFNNGVRTVSYQAPPSAPTAGASTRSGRSVAASVPGTAMPSGRSRLSRVASQRTARGVHGPAEDPDDDPPERTLSNSSRRPASFTGAVSGADGPIIAVNSATGLLQDRATAAARLVPSDTTTATAVTAQLYAAAAAVALGSGTVPEFSGEVVAMGTVQPVAGARGAQQGAAHGRGAAGMQPPHAAVSAQHVEQRTGSSPTDNAAHHSATSTLAAPTPHSFSSLLPWPGWLTQSATFGRRALLQASRAFWPATALEVALLLAAALVVGANQGTRWGPTSVPGHTVMAQLCLAVLAAVQHLRTFTASRLVMLRERSAGLSTTAFFAARCMTDLPWVLIAPAVFTLVHYVLTAPLASIAPYYIVSLGTWWWASGLSYLLTVTPLIPPAAAPTAAVLLALIAGAFLHGNSSPTLASARGNVMSAVLALSYSRWAVEALTIKELDHHMASHANVIAMMYRDKGTCGMDTVIEDDGDDNHLSGAEAVSFVHVAEEFGPGYCDQYWSVALAALFSLGLALRLLALLALRYETALVCGFQQLSERLRLRSATGGADDDEQAAAEALTAGQHDSNSCSSRERLLSTNNGANSTRGGWQVPISNGWWSRFWRTEGVHGRPVRQLQRSQSDVSASTSRRQRSRSSMNGSVSIEMAQRGLDSNGARQTVAGLGMFGRGRGAGGTDRGLARDSASSGGESAPLREPLVVTASSQPARSGHLQHRISSKC</sequence>
<feature type="region of interest" description="Disordered" evidence="8">
    <location>
        <begin position="1168"/>
        <end position="1204"/>
    </location>
</feature>
<keyword evidence="12" id="KW-1185">Reference proteome</keyword>
<dbReference type="EMBL" id="CM008966">
    <property type="protein sequence ID" value="PNW83232.1"/>
    <property type="molecule type" value="Genomic_DNA"/>
</dbReference>
<feature type="region of interest" description="Disordered" evidence="8">
    <location>
        <begin position="1708"/>
        <end position="1732"/>
    </location>
</feature>
<dbReference type="InterPro" id="IPR003593">
    <property type="entry name" value="AAA+_ATPase"/>
</dbReference>
<dbReference type="OrthoDB" id="551610at2759"/>
<keyword evidence="4" id="KW-0547">Nucleotide-binding</keyword>
<feature type="region of interest" description="Disordered" evidence="8">
    <location>
        <begin position="2163"/>
        <end position="2187"/>
    </location>
</feature>